<sequence length="70" mass="7377">MKTSQVTGFGVPSLPLPERRVDAGLKTEEVRSAGVGAHMRVDVRTVAAKQEGCADAEAFGEVHRSSVGCH</sequence>
<name>A0A3E0VER4_9MICO</name>
<evidence type="ECO:0000313" key="1">
    <source>
        <dbReference type="EMBL" id="RFA07357.1"/>
    </source>
</evidence>
<proteinExistence type="predicted"/>
<gene>
    <name evidence="1" type="ORF">B7R21_14170</name>
</gene>
<dbReference type="AlphaFoldDB" id="A0A3E0VER4"/>
<reference evidence="1 2" key="1">
    <citation type="submission" date="2017-04" db="EMBL/GenBank/DDBJ databases">
        <title>Comparative genome analysis of Subtercola boreus.</title>
        <authorList>
            <person name="Cho Y.-J."/>
            <person name="Cho A."/>
            <person name="Kim O.-S."/>
            <person name="Lee J.-I."/>
        </authorList>
    </citation>
    <scope>NUCLEOTIDE SEQUENCE [LARGE SCALE GENOMIC DNA]</scope>
    <source>
        <strain evidence="1 2">P27444</strain>
    </source>
</reference>
<comment type="caution">
    <text evidence="1">The sequence shown here is derived from an EMBL/GenBank/DDBJ whole genome shotgun (WGS) entry which is preliminary data.</text>
</comment>
<organism evidence="1 2">
    <name type="scientific">Subtercola boreus</name>
    <dbReference type="NCBI Taxonomy" id="120213"/>
    <lineage>
        <taxon>Bacteria</taxon>
        <taxon>Bacillati</taxon>
        <taxon>Actinomycetota</taxon>
        <taxon>Actinomycetes</taxon>
        <taxon>Micrococcales</taxon>
        <taxon>Microbacteriaceae</taxon>
        <taxon>Subtercola</taxon>
    </lineage>
</organism>
<protein>
    <submittedName>
        <fullName evidence="1">Uncharacterized protein</fullName>
    </submittedName>
</protein>
<accession>A0A3E0VER4</accession>
<dbReference type="Proteomes" id="UP000256709">
    <property type="component" value="Unassembled WGS sequence"/>
</dbReference>
<dbReference type="EMBL" id="NBXA01000026">
    <property type="protein sequence ID" value="RFA07357.1"/>
    <property type="molecule type" value="Genomic_DNA"/>
</dbReference>
<evidence type="ECO:0000313" key="2">
    <source>
        <dbReference type="Proteomes" id="UP000256709"/>
    </source>
</evidence>